<proteinExistence type="predicted"/>
<dbReference type="Proteomes" id="UP000322524">
    <property type="component" value="Unassembled WGS sequence"/>
</dbReference>
<dbReference type="InterPro" id="IPR007804">
    <property type="entry name" value="GvpG"/>
</dbReference>
<protein>
    <submittedName>
        <fullName evidence="1">Gas vesicle protein GvpG</fullName>
    </submittedName>
</protein>
<dbReference type="RefSeq" id="WP_148989237.1">
    <property type="nucleotide sequence ID" value="NZ_VTEV01000006.1"/>
</dbReference>
<accession>A0A5D4SUS8</accession>
<evidence type="ECO:0000313" key="1">
    <source>
        <dbReference type="EMBL" id="TYS67095.1"/>
    </source>
</evidence>
<comment type="caution">
    <text evidence="1">The sequence shown here is derived from an EMBL/GenBank/DDBJ whole genome shotgun (WGS) entry which is preliminary data.</text>
</comment>
<dbReference type="OrthoDB" id="2405115at2"/>
<gene>
    <name evidence="1" type="ORF">FZC76_16345</name>
</gene>
<dbReference type="EMBL" id="VTEV01000006">
    <property type="protein sequence ID" value="TYS67095.1"/>
    <property type="molecule type" value="Genomic_DNA"/>
</dbReference>
<dbReference type="Pfam" id="PF05120">
    <property type="entry name" value="GvpG"/>
    <property type="match status" value="1"/>
</dbReference>
<name>A0A5D4SUS8_9BACI</name>
<sequence length="87" mass="10318">MIHKLLTGPMGALVKLGEKIKEEVDREMYDIDHIQKQLVQLEMLMETDEITEEEYHAQEAELLQRYEVAKLREQRMFEDLKRRDGGG</sequence>
<dbReference type="AlphaFoldDB" id="A0A5D4SUS8"/>
<organism evidence="1 2">
    <name type="scientific">Sutcliffiella horikoshii</name>
    <dbReference type="NCBI Taxonomy" id="79883"/>
    <lineage>
        <taxon>Bacteria</taxon>
        <taxon>Bacillati</taxon>
        <taxon>Bacillota</taxon>
        <taxon>Bacilli</taxon>
        <taxon>Bacillales</taxon>
        <taxon>Bacillaceae</taxon>
        <taxon>Sutcliffiella</taxon>
    </lineage>
</organism>
<reference evidence="1 2" key="1">
    <citation type="submission" date="2019-08" db="EMBL/GenBank/DDBJ databases">
        <title>Bacillus genomes from the desert of Cuatro Cienegas, Coahuila.</title>
        <authorList>
            <person name="Olmedo-Alvarez G."/>
        </authorList>
    </citation>
    <scope>NUCLEOTIDE SEQUENCE [LARGE SCALE GENOMIC DNA]</scope>
    <source>
        <strain evidence="1 2">CH28_1T</strain>
    </source>
</reference>
<evidence type="ECO:0000313" key="2">
    <source>
        <dbReference type="Proteomes" id="UP000322524"/>
    </source>
</evidence>